<dbReference type="Proteomes" id="UP000050502">
    <property type="component" value="Unassembled WGS sequence"/>
</dbReference>
<comment type="caution">
    <text evidence="7">The sequence shown here is derived from an EMBL/GenBank/DDBJ whole genome shotgun (WGS) entry which is preliminary data.</text>
</comment>
<proteinExistence type="inferred from homology"/>
<dbReference type="PANTHER" id="PTHR15892">
    <property type="entry name" value="MITOCHONDRIAL RIBOSOMAL PROTEIN L30"/>
    <property type="match status" value="1"/>
</dbReference>
<protein>
    <recommendedName>
        <fullName evidence="5">50S ribosomal protein L30</fullName>
    </recommendedName>
</protein>
<dbReference type="GO" id="GO:0006412">
    <property type="term" value="P:translation"/>
    <property type="evidence" value="ECO:0007669"/>
    <property type="project" value="InterPro"/>
</dbReference>
<keyword evidence="3 7" id="KW-0689">Ribosomal protein</keyword>
<evidence type="ECO:0000256" key="5">
    <source>
        <dbReference type="ARBA" id="ARBA00035492"/>
    </source>
</evidence>
<dbReference type="GO" id="GO:0022625">
    <property type="term" value="C:cytosolic large ribosomal subunit"/>
    <property type="evidence" value="ECO:0007669"/>
    <property type="project" value="TreeGrafter"/>
</dbReference>
<evidence type="ECO:0000313" key="8">
    <source>
        <dbReference type="Proteomes" id="UP000050502"/>
    </source>
</evidence>
<dbReference type="OrthoDB" id="9812790at2"/>
<accession>A0A0P6Y2G4</accession>
<dbReference type="AlphaFoldDB" id="A0A0P6Y2G4"/>
<dbReference type="Gene3D" id="3.30.1390.20">
    <property type="entry name" value="Ribosomal protein L30, ferredoxin-like fold domain"/>
    <property type="match status" value="1"/>
</dbReference>
<dbReference type="GO" id="GO:0003735">
    <property type="term" value="F:structural constituent of ribosome"/>
    <property type="evidence" value="ECO:0007669"/>
    <property type="project" value="InterPro"/>
</dbReference>
<feature type="domain" description="Large ribosomal subunit protein uL30-like ferredoxin-like fold" evidence="6">
    <location>
        <begin position="2"/>
        <end position="43"/>
    </location>
</feature>
<evidence type="ECO:0000256" key="4">
    <source>
        <dbReference type="ARBA" id="ARBA00023274"/>
    </source>
</evidence>
<evidence type="ECO:0000313" key="7">
    <source>
        <dbReference type="EMBL" id="KPL90062.1"/>
    </source>
</evidence>
<dbReference type="EMBL" id="LGKN01000002">
    <property type="protein sequence ID" value="KPL90062.1"/>
    <property type="molecule type" value="Genomic_DNA"/>
</dbReference>
<sequence length="54" mass="5945">MIGAKERHKRTVRALGLRRLGDEVVKKADPAILGMVRAVAHLVEVEEVEAPEAE</sequence>
<reference evidence="7 8" key="1">
    <citation type="submission" date="2015-07" db="EMBL/GenBank/DDBJ databases">
        <title>Whole genome sequence of Ardenticatena maritima DSM 23922.</title>
        <authorList>
            <person name="Hemp J."/>
            <person name="Ward L.M."/>
            <person name="Pace L.A."/>
            <person name="Fischer W.W."/>
        </authorList>
    </citation>
    <scope>NUCLEOTIDE SEQUENCE [LARGE SCALE GENOMIC DNA]</scope>
    <source>
        <strain evidence="7 8">110S</strain>
    </source>
</reference>
<dbReference type="InterPro" id="IPR005996">
    <property type="entry name" value="Ribosomal_uL30_bac-type"/>
</dbReference>
<evidence type="ECO:0000256" key="2">
    <source>
        <dbReference type="ARBA" id="ARBA00011838"/>
    </source>
</evidence>
<dbReference type="SUPFAM" id="SSF55129">
    <property type="entry name" value="Ribosomal protein L30p/L7e"/>
    <property type="match status" value="1"/>
</dbReference>
<dbReference type="InterPro" id="IPR036919">
    <property type="entry name" value="Ribo_uL30_ferredoxin-like_sf"/>
</dbReference>
<dbReference type="PANTHER" id="PTHR15892:SF2">
    <property type="entry name" value="LARGE RIBOSOMAL SUBUNIT PROTEIN UL30M"/>
    <property type="match status" value="1"/>
</dbReference>
<evidence type="ECO:0000256" key="1">
    <source>
        <dbReference type="ARBA" id="ARBA00007594"/>
    </source>
</evidence>
<evidence type="ECO:0000259" key="6">
    <source>
        <dbReference type="Pfam" id="PF00327"/>
    </source>
</evidence>
<dbReference type="Pfam" id="PF00327">
    <property type="entry name" value="Ribosomal_L30"/>
    <property type="match status" value="1"/>
</dbReference>
<dbReference type="InterPro" id="IPR016082">
    <property type="entry name" value="Ribosomal_uL30_ferredoxin-like"/>
</dbReference>
<comment type="similarity">
    <text evidence="1">Belongs to the universal ribosomal protein uL30 family.</text>
</comment>
<name>A0A0P6Y2G4_9CHLR</name>
<evidence type="ECO:0000256" key="3">
    <source>
        <dbReference type="ARBA" id="ARBA00022980"/>
    </source>
</evidence>
<keyword evidence="4" id="KW-0687">Ribonucleoprotein</keyword>
<dbReference type="PIRSF" id="PIRSF002211">
    <property type="entry name" value="Ribosomal_L30_bac-type"/>
    <property type="match status" value="1"/>
</dbReference>
<dbReference type="NCBIfam" id="TIGR01308">
    <property type="entry name" value="rpmD_bact"/>
    <property type="match status" value="1"/>
</dbReference>
<gene>
    <name evidence="7" type="ORF">SE16_00205</name>
</gene>
<comment type="subunit">
    <text evidence="2">Part of the 50S ribosomal subunit.</text>
</comment>
<organism evidence="7 8">
    <name type="scientific">Ardenticatena maritima</name>
    <dbReference type="NCBI Taxonomy" id="872965"/>
    <lineage>
        <taxon>Bacteria</taxon>
        <taxon>Bacillati</taxon>
        <taxon>Chloroflexota</taxon>
        <taxon>Ardenticatenia</taxon>
        <taxon>Ardenticatenales</taxon>
        <taxon>Ardenticatenaceae</taxon>
        <taxon>Ardenticatena</taxon>
    </lineage>
</organism>